<name>A0AAQ3LEQ0_9BACT</name>
<evidence type="ECO:0008006" key="3">
    <source>
        <dbReference type="Google" id="ProtNLM"/>
    </source>
</evidence>
<dbReference type="EMBL" id="CP136920">
    <property type="protein sequence ID" value="WOO42565.1"/>
    <property type="molecule type" value="Genomic_DNA"/>
</dbReference>
<dbReference type="AlphaFoldDB" id="A0AAQ3LEQ0"/>
<keyword evidence="2" id="KW-1185">Reference proteome</keyword>
<protein>
    <recommendedName>
        <fullName evidence="3">Ribosomal protein L7/L12 C-terminal domain-containing protein</fullName>
    </recommendedName>
</protein>
<dbReference type="RefSeq" id="WP_317835088.1">
    <property type="nucleotide sequence ID" value="NZ_CP136920.1"/>
</dbReference>
<evidence type="ECO:0000313" key="1">
    <source>
        <dbReference type="EMBL" id="WOO42565.1"/>
    </source>
</evidence>
<proteinExistence type="predicted"/>
<dbReference type="Gene3D" id="3.30.1390.10">
    <property type="match status" value="1"/>
</dbReference>
<accession>A0AAQ3LEQ0</accession>
<organism evidence="1 2">
    <name type="scientific">Rubellicoccus peritrichatus</name>
    <dbReference type="NCBI Taxonomy" id="3080537"/>
    <lineage>
        <taxon>Bacteria</taxon>
        <taxon>Pseudomonadati</taxon>
        <taxon>Verrucomicrobiota</taxon>
        <taxon>Opitutia</taxon>
        <taxon>Puniceicoccales</taxon>
        <taxon>Cerasicoccaceae</taxon>
        <taxon>Rubellicoccus</taxon>
    </lineage>
</organism>
<dbReference type="Proteomes" id="UP001304300">
    <property type="component" value="Chromosome"/>
</dbReference>
<gene>
    <name evidence="1" type="ORF">RZN69_05640</name>
</gene>
<dbReference type="InterPro" id="IPR014719">
    <property type="entry name" value="Ribosomal_bL12_C/ClpS-like"/>
</dbReference>
<sequence>MKNNALTNQQLNEITEAILAGRKIEAIKTYRIAAGVGLKEAKQEIDRITDDLAEEHPELKEAKGAGCASVIALGFGVTVALGCTLEYLSR</sequence>
<reference evidence="1 2" key="1">
    <citation type="submission" date="2023-10" db="EMBL/GenBank/DDBJ databases">
        <title>Rubellicoccus peritrichatus gen. nov., sp. nov., isolated from an algae of coral reef tank.</title>
        <authorList>
            <person name="Luo J."/>
        </authorList>
    </citation>
    <scope>NUCLEOTIDE SEQUENCE [LARGE SCALE GENOMIC DNA]</scope>
    <source>
        <strain evidence="1 2">CR14</strain>
    </source>
</reference>
<dbReference type="KEGG" id="puo:RZN69_05640"/>
<evidence type="ECO:0000313" key="2">
    <source>
        <dbReference type="Proteomes" id="UP001304300"/>
    </source>
</evidence>